<dbReference type="AlphaFoldDB" id="A0A7W5FWJ7"/>
<proteinExistence type="predicted"/>
<reference evidence="3 4" key="1">
    <citation type="submission" date="2020-08" db="EMBL/GenBank/DDBJ databases">
        <title>Genomic Encyclopedia of Type Strains, Phase III (KMG-III): the genomes of soil and plant-associated and newly described type strains.</title>
        <authorList>
            <person name="Whitman W."/>
        </authorList>
    </citation>
    <scope>NUCLEOTIDE SEQUENCE [LARGE SCALE GENOMIC DNA]</scope>
    <source>
        <strain evidence="3 4">CECT 8897</strain>
    </source>
</reference>
<keyword evidence="1" id="KW-0175">Coiled coil</keyword>
<evidence type="ECO:0000313" key="4">
    <source>
        <dbReference type="Proteomes" id="UP000541535"/>
    </source>
</evidence>
<evidence type="ECO:0000256" key="2">
    <source>
        <dbReference type="SAM" id="Phobius"/>
    </source>
</evidence>
<accession>A0A7W5FWJ7</accession>
<evidence type="ECO:0000256" key="1">
    <source>
        <dbReference type="SAM" id="Coils"/>
    </source>
</evidence>
<keyword evidence="2" id="KW-1133">Transmembrane helix</keyword>
<evidence type="ECO:0000313" key="3">
    <source>
        <dbReference type="EMBL" id="MBB3122090.1"/>
    </source>
</evidence>
<organism evidence="3 4">
    <name type="scientific">Pseudoduganella violacea</name>
    <dbReference type="NCBI Taxonomy" id="1715466"/>
    <lineage>
        <taxon>Bacteria</taxon>
        <taxon>Pseudomonadati</taxon>
        <taxon>Pseudomonadota</taxon>
        <taxon>Betaproteobacteria</taxon>
        <taxon>Burkholderiales</taxon>
        <taxon>Oxalobacteraceae</taxon>
        <taxon>Telluria group</taxon>
        <taxon>Pseudoduganella</taxon>
    </lineage>
</organism>
<keyword evidence="4" id="KW-1185">Reference proteome</keyword>
<dbReference type="EMBL" id="JACHXD010000024">
    <property type="protein sequence ID" value="MBB3122090.1"/>
    <property type="molecule type" value="Genomic_DNA"/>
</dbReference>
<keyword evidence="2" id="KW-0472">Membrane</keyword>
<dbReference type="Proteomes" id="UP000541535">
    <property type="component" value="Unassembled WGS sequence"/>
</dbReference>
<feature type="coiled-coil region" evidence="1">
    <location>
        <begin position="19"/>
        <end position="53"/>
    </location>
</feature>
<protein>
    <submittedName>
        <fullName evidence="3">Archaellum component FlaC</fullName>
    </submittedName>
</protein>
<keyword evidence="2" id="KW-0812">Transmembrane</keyword>
<gene>
    <name evidence="3" type="ORF">FHS03_005187</name>
</gene>
<name>A0A7W5FWJ7_9BURK</name>
<sequence>MPTPQDPVQLDMLFRHAEYQSMLNRIVKLEQDVTELKKDMEELKSAVNEIRSNYATKADLEELRAELYKTLMMLTWRFIGFNSLLVAVVYYVARNVH</sequence>
<dbReference type="Gene3D" id="1.20.5.170">
    <property type="match status" value="1"/>
</dbReference>
<feature type="transmembrane region" description="Helical" evidence="2">
    <location>
        <begin position="74"/>
        <end position="93"/>
    </location>
</feature>
<dbReference type="RefSeq" id="WP_183443764.1">
    <property type="nucleotide sequence ID" value="NZ_JACHXD010000024.1"/>
</dbReference>
<comment type="caution">
    <text evidence="3">The sequence shown here is derived from an EMBL/GenBank/DDBJ whole genome shotgun (WGS) entry which is preliminary data.</text>
</comment>